<evidence type="ECO:0000313" key="2">
    <source>
        <dbReference type="Proteomes" id="UP000320390"/>
    </source>
</evidence>
<accession>A0A518EZ54</accession>
<name>A0A518EZ54_9BACT</name>
<evidence type="ECO:0000313" key="1">
    <source>
        <dbReference type="EMBL" id="QDV09359.1"/>
    </source>
</evidence>
<dbReference type="AlphaFoldDB" id="A0A518EZ54"/>
<protein>
    <submittedName>
        <fullName evidence="1">Uncharacterized protein</fullName>
    </submittedName>
</protein>
<organism evidence="1 2">
    <name type="scientific">Saltatorellus ferox</name>
    <dbReference type="NCBI Taxonomy" id="2528018"/>
    <lineage>
        <taxon>Bacteria</taxon>
        <taxon>Pseudomonadati</taxon>
        <taxon>Planctomycetota</taxon>
        <taxon>Planctomycetia</taxon>
        <taxon>Planctomycetia incertae sedis</taxon>
        <taxon>Saltatorellus</taxon>
    </lineage>
</organism>
<keyword evidence="2" id="KW-1185">Reference proteome</keyword>
<sequence length="88" mass="9881">MNAPHGMNLVIECKDGSAVIGRFDESNGFEVVMHDVDLWSADQGSEEERDQWIRQTATYGVAVKERDHTFAASLVSQWRSLGDIEKLV</sequence>
<proteinExistence type="predicted"/>
<dbReference type="EMBL" id="CP036434">
    <property type="protein sequence ID" value="QDV09359.1"/>
    <property type="molecule type" value="Genomic_DNA"/>
</dbReference>
<reference evidence="1 2" key="1">
    <citation type="submission" date="2019-02" db="EMBL/GenBank/DDBJ databases">
        <title>Deep-cultivation of Planctomycetes and their phenomic and genomic characterization uncovers novel biology.</title>
        <authorList>
            <person name="Wiegand S."/>
            <person name="Jogler M."/>
            <person name="Boedeker C."/>
            <person name="Pinto D."/>
            <person name="Vollmers J."/>
            <person name="Rivas-Marin E."/>
            <person name="Kohn T."/>
            <person name="Peeters S.H."/>
            <person name="Heuer A."/>
            <person name="Rast P."/>
            <person name="Oberbeckmann S."/>
            <person name="Bunk B."/>
            <person name="Jeske O."/>
            <person name="Meyerdierks A."/>
            <person name="Storesund J.E."/>
            <person name="Kallscheuer N."/>
            <person name="Luecker S."/>
            <person name="Lage O.M."/>
            <person name="Pohl T."/>
            <person name="Merkel B.J."/>
            <person name="Hornburger P."/>
            <person name="Mueller R.-W."/>
            <person name="Bruemmer F."/>
            <person name="Labrenz M."/>
            <person name="Spormann A.M."/>
            <person name="Op den Camp H."/>
            <person name="Overmann J."/>
            <person name="Amann R."/>
            <person name="Jetten M.S.M."/>
            <person name="Mascher T."/>
            <person name="Medema M.H."/>
            <person name="Devos D.P."/>
            <person name="Kaster A.-K."/>
            <person name="Ovreas L."/>
            <person name="Rohde M."/>
            <person name="Galperin M.Y."/>
            <person name="Jogler C."/>
        </authorList>
    </citation>
    <scope>NUCLEOTIDE SEQUENCE [LARGE SCALE GENOMIC DNA]</scope>
    <source>
        <strain evidence="1 2">Poly30</strain>
    </source>
</reference>
<dbReference type="Proteomes" id="UP000320390">
    <property type="component" value="Chromosome"/>
</dbReference>
<gene>
    <name evidence="1" type="ORF">Poly30_49170</name>
</gene>